<proteinExistence type="predicted"/>
<evidence type="ECO:0000313" key="2">
    <source>
        <dbReference type="EMBL" id="PIU99666.1"/>
    </source>
</evidence>
<dbReference type="Pfam" id="PF13847">
    <property type="entry name" value="Methyltransf_31"/>
    <property type="match status" value="1"/>
</dbReference>
<accession>A0A2M7B972</accession>
<dbReference type="PANTHER" id="PTHR43591">
    <property type="entry name" value="METHYLTRANSFERASE"/>
    <property type="match status" value="1"/>
</dbReference>
<evidence type="ECO:0000259" key="1">
    <source>
        <dbReference type="Pfam" id="PF13847"/>
    </source>
</evidence>
<dbReference type="AlphaFoldDB" id="A0A2M7B972"/>
<reference evidence="3" key="1">
    <citation type="submission" date="2017-09" db="EMBL/GenBank/DDBJ databases">
        <title>Depth-based differentiation of microbial function through sediment-hosted aquifers and enrichment of novel symbionts in the deep terrestrial subsurface.</title>
        <authorList>
            <person name="Probst A.J."/>
            <person name="Ladd B."/>
            <person name="Jarett J.K."/>
            <person name="Geller-Mcgrath D.E."/>
            <person name="Sieber C.M.K."/>
            <person name="Emerson J.B."/>
            <person name="Anantharaman K."/>
            <person name="Thomas B.C."/>
            <person name="Malmstrom R."/>
            <person name="Stieglmeier M."/>
            <person name="Klingl A."/>
            <person name="Woyke T."/>
            <person name="Ryan C.M."/>
            <person name="Banfield J.F."/>
        </authorList>
    </citation>
    <scope>NUCLEOTIDE SEQUENCE [LARGE SCALE GENOMIC DNA]</scope>
</reference>
<protein>
    <recommendedName>
        <fullName evidence="1">Methyltransferase domain-containing protein</fullName>
    </recommendedName>
</protein>
<organism evidence="2 3">
    <name type="scientific">Candidatus Tagabacteria bacterium CG03_land_8_20_14_0_80_41_22</name>
    <dbReference type="NCBI Taxonomy" id="1975020"/>
    <lineage>
        <taxon>Bacteria</taxon>
        <taxon>Candidatus Tagaibacteriota</taxon>
    </lineage>
</organism>
<dbReference type="SUPFAM" id="SSF53335">
    <property type="entry name" value="S-adenosyl-L-methionine-dependent methyltransferases"/>
    <property type="match status" value="1"/>
</dbReference>
<dbReference type="InterPro" id="IPR029063">
    <property type="entry name" value="SAM-dependent_MTases_sf"/>
</dbReference>
<dbReference type="CDD" id="cd02440">
    <property type="entry name" value="AdoMet_MTases"/>
    <property type="match status" value="1"/>
</dbReference>
<dbReference type="EMBL" id="PEVG01000013">
    <property type="protein sequence ID" value="PIU99666.1"/>
    <property type="molecule type" value="Genomic_DNA"/>
</dbReference>
<gene>
    <name evidence="2" type="ORF">COS58_01015</name>
</gene>
<evidence type="ECO:0000313" key="3">
    <source>
        <dbReference type="Proteomes" id="UP000228561"/>
    </source>
</evidence>
<dbReference type="Gene3D" id="3.40.50.150">
    <property type="entry name" value="Vaccinia Virus protein VP39"/>
    <property type="match status" value="1"/>
</dbReference>
<dbReference type="InterPro" id="IPR025714">
    <property type="entry name" value="Methyltranfer_dom"/>
</dbReference>
<name>A0A2M7B972_9BACT</name>
<dbReference type="Proteomes" id="UP000228561">
    <property type="component" value="Unassembled WGS sequence"/>
</dbReference>
<sequence>MFVSPEQIIEMLDLTPSMIVADFGCGSGHYVIGAAKKVGKSGKVYAVDIQQEMLSFARSQAQMIGLNNVETIWTDLEMPDATRLKENTVDLVIISNILFQAENKNQVIKEALRILKPGGRLVIIEWNVGDEKSKLGPLMDARISPQNARTLSEGAGFSFVKEFDPGEHHYGLIFKK</sequence>
<comment type="caution">
    <text evidence="2">The sequence shown here is derived from an EMBL/GenBank/DDBJ whole genome shotgun (WGS) entry which is preliminary data.</text>
</comment>
<feature type="domain" description="Methyltransferase" evidence="1">
    <location>
        <begin position="16"/>
        <end position="127"/>
    </location>
</feature>